<proteinExistence type="predicted"/>
<dbReference type="PANTHER" id="PTHR34631:SF3">
    <property type="entry name" value="ISSOD12 TRANSPOSASE TNPA_ISSOD12"/>
    <property type="match status" value="1"/>
</dbReference>
<dbReference type="InterPro" id="IPR053520">
    <property type="entry name" value="Transposase_Tn903"/>
</dbReference>
<protein>
    <submittedName>
        <fullName evidence="2">IS5 family transposase</fullName>
    </submittedName>
</protein>
<dbReference type="NCBIfam" id="NF033579">
    <property type="entry name" value="transpos_IS5_2"/>
    <property type="match status" value="1"/>
</dbReference>
<dbReference type="AlphaFoldDB" id="A0A9X4F8A6"/>
<comment type="caution">
    <text evidence="2">The sequence shown here is derived from an EMBL/GenBank/DDBJ whole genome shotgun (WGS) entry which is preliminary data.</text>
</comment>
<gene>
    <name evidence="2" type="ORF">L9X51_06685</name>
</gene>
<sequence>MCKRGSVTFWIDDSAIDAWQCKTHNGKRGRGFQYSDTAIETALMIKGIFSLPLRALQGFIDSIFELLDVPLTSPDYTCISKRSKTVQVKYRNKSGGAIRHIAIDSTGLKVFGEGEWKVKKHGAEKRRTWRKLHLAVDVDTHEAISAEVSLVNVGDSEVLPTLLNPLRRKVTAVSADGAYDTKNCHDTLKKKGCIPLIPPRKNAALWEDGHPRNGAVTALKNGSITKWKAESGYHYRSISETAMSRHKGLTSGTLSMRCYNAQVGEIMANVKAINKVIGLGMPVRSSRLVIYGVIVLQADLINSASLMYKLSLVSVIPLQE</sequence>
<dbReference type="InterPro" id="IPR053172">
    <property type="entry name" value="Tn903_transposase"/>
</dbReference>
<dbReference type="RefSeq" id="WP_255199753.1">
    <property type="nucleotide sequence ID" value="NZ_JAKNAX010000013.1"/>
</dbReference>
<dbReference type="EMBL" id="JAKNAX010000013">
    <property type="protein sequence ID" value="MDE1346118.1"/>
    <property type="molecule type" value="Genomic_DNA"/>
</dbReference>
<name>A0A9X4F8A6_9VIBR</name>
<reference evidence="2" key="1">
    <citation type="submission" date="2022-02" db="EMBL/GenBank/DDBJ databases">
        <title>Emergence and expansion in Europe of a Vibrio aestuarianus clonal complex pathogenic for oysters.</title>
        <authorList>
            <person name="Mesnil A."/>
            <person name="Travers M.-A."/>
        </authorList>
    </citation>
    <scope>NUCLEOTIDE SEQUENCE</scope>
    <source>
        <strain evidence="2">19_064_15T1</strain>
    </source>
</reference>
<evidence type="ECO:0000313" key="3">
    <source>
        <dbReference type="Proteomes" id="UP001140978"/>
    </source>
</evidence>
<evidence type="ECO:0000259" key="1">
    <source>
        <dbReference type="Pfam" id="PF13737"/>
    </source>
</evidence>
<evidence type="ECO:0000313" key="2">
    <source>
        <dbReference type="EMBL" id="MDE1346118.1"/>
    </source>
</evidence>
<feature type="domain" description="Transposase DDE" evidence="1">
    <location>
        <begin position="3"/>
        <end position="113"/>
    </location>
</feature>
<dbReference type="PANTHER" id="PTHR34631">
    <property type="match status" value="1"/>
</dbReference>
<dbReference type="Pfam" id="PF13737">
    <property type="entry name" value="DDE_Tnp_1_5"/>
    <property type="match status" value="1"/>
</dbReference>
<dbReference type="InterPro" id="IPR025668">
    <property type="entry name" value="Tnp_DDE_dom"/>
</dbReference>
<accession>A0A9X4F8A6</accession>
<organism evidence="2 3">
    <name type="scientific">Vibrio aestuarianus</name>
    <dbReference type="NCBI Taxonomy" id="28171"/>
    <lineage>
        <taxon>Bacteria</taxon>
        <taxon>Pseudomonadati</taxon>
        <taxon>Pseudomonadota</taxon>
        <taxon>Gammaproteobacteria</taxon>
        <taxon>Vibrionales</taxon>
        <taxon>Vibrionaceae</taxon>
        <taxon>Vibrio</taxon>
    </lineage>
</organism>
<dbReference type="Proteomes" id="UP001140978">
    <property type="component" value="Unassembled WGS sequence"/>
</dbReference>